<feature type="transmembrane region" description="Helical" evidence="2">
    <location>
        <begin position="140"/>
        <end position="165"/>
    </location>
</feature>
<protein>
    <recommendedName>
        <fullName evidence="4">Vacuole membrane protein 1</fullName>
    </recommendedName>
</protein>
<gene>
    <name evidence="3" type="primary">ORF147183</name>
</gene>
<dbReference type="AlphaFoldDB" id="A0A0B7AX80"/>
<keyword evidence="2" id="KW-1133">Transmembrane helix</keyword>
<keyword evidence="2" id="KW-0472">Membrane</keyword>
<keyword evidence="2" id="KW-0812">Transmembrane</keyword>
<accession>A0A0B7AX80</accession>
<dbReference type="EMBL" id="HACG01038397">
    <property type="protein sequence ID" value="CEK85262.1"/>
    <property type="molecule type" value="Transcribed_RNA"/>
</dbReference>
<feature type="non-terminal residue" evidence="3">
    <location>
        <position position="248"/>
    </location>
</feature>
<sequence>MLVCKINCTEHHPNPRVDNMDRRRRSKSNDPSTSTRKRKSTNGQLHLSPSEDKFHSMTRSLESERRERDKIVLWRQPRLTLQYFVYEVVELMTALARRLYKRTRTVLLATMLLIVAYLIYQMEGPHQKVVKSVERKLLWFAYWIGLGVLSSVGLGTGLHTFLLYLGPHIAAVTLAAYECESVNFPEPPYPNEIVCPLKQDNQHISMWTIMSKVRLEAIMWGAGTAIGELPPYFMARAARLSGTVLESD</sequence>
<organism evidence="3">
    <name type="scientific">Arion vulgaris</name>
    <dbReference type="NCBI Taxonomy" id="1028688"/>
    <lineage>
        <taxon>Eukaryota</taxon>
        <taxon>Metazoa</taxon>
        <taxon>Spiralia</taxon>
        <taxon>Lophotrochozoa</taxon>
        <taxon>Mollusca</taxon>
        <taxon>Gastropoda</taxon>
        <taxon>Heterobranchia</taxon>
        <taxon>Euthyneura</taxon>
        <taxon>Panpulmonata</taxon>
        <taxon>Eupulmonata</taxon>
        <taxon>Stylommatophora</taxon>
        <taxon>Helicina</taxon>
        <taxon>Arionoidea</taxon>
        <taxon>Arionidae</taxon>
        <taxon>Arion</taxon>
    </lineage>
</organism>
<reference evidence="3" key="1">
    <citation type="submission" date="2014-12" db="EMBL/GenBank/DDBJ databases">
        <title>Insight into the proteome of Arion vulgaris.</title>
        <authorList>
            <person name="Aradska J."/>
            <person name="Bulat T."/>
            <person name="Smidak R."/>
            <person name="Sarate P."/>
            <person name="Gangsoo J."/>
            <person name="Sialana F."/>
            <person name="Bilban M."/>
            <person name="Lubec G."/>
        </authorList>
    </citation>
    <scope>NUCLEOTIDE SEQUENCE</scope>
    <source>
        <tissue evidence="3">Skin</tissue>
    </source>
</reference>
<feature type="compositionally biased region" description="Basic and acidic residues" evidence="1">
    <location>
        <begin position="8"/>
        <end position="21"/>
    </location>
</feature>
<evidence type="ECO:0008006" key="4">
    <source>
        <dbReference type="Google" id="ProtNLM"/>
    </source>
</evidence>
<feature type="transmembrane region" description="Helical" evidence="2">
    <location>
        <begin position="105"/>
        <end position="120"/>
    </location>
</feature>
<evidence type="ECO:0000256" key="2">
    <source>
        <dbReference type="SAM" id="Phobius"/>
    </source>
</evidence>
<evidence type="ECO:0000313" key="3">
    <source>
        <dbReference type="EMBL" id="CEK85262.1"/>
    </source>
</evidence>
<feature type="compositionally biased region" description="Basic and acidic residues" evidence="1">
    <location>
        <begin position="49"/>
        <end position="61"/>
    </location>
</feature>
<evidence type="ECO:0000256" key="1">
    <source>
        <dbReference type="SAM" id="MobiDB-lite"/>
    </source>
</evidence>
<name>A0A0B7AX80_9EUPU</name>
<proteinExistence type="predicted"/>
<feature type="region of interest" description="Disordered" evidence="1">
    <location>
        <begin position="1"/>
        <end position="61"/>
    </location>
</feature>